<organism evidence="1 2">
    <name type="scientific">Paenibacillus hemerocallicola</name>
    <dbReference type="NCBI Taxonomy" id="1172614"/>
    <lineage>
        <taxon>Bacteria</taxon>
        <taxon>Bacillati</taxon>
        <taxon>Bacillota</taxon>
        <taxon>Bacilli</taxon>
        <taxon>Bacillales</taxon>
        <taxon>Paenibacillaceae</taxon>
        <taxon>Paenibacillus</taxon>
    </lineage>
</organism>
<dbReference type="EMBL" id="VDCQ01000091">
    <property type="protein sequence ID" value="TNJ59640.1"/>
    <property type="molecule type" value="Genomic_DNA"/>
</dbReference>
<dbReference type="AlphaFoldDB" id="A0A5C4SWZ1"/>
<accession>A0A5C4SWZ1</accession>
<evidence type="ECO:0000313" key="1">
    <source>
        <dbReference type="EMBL" id="TNJ59640.1"/>
    </source>
</evidence>
<keyword evidence="2" id="KW-1185">Reference proteome</keyword>
<sequence>MNLNHLLLAAALLWIAPTIDEALAHSERLKPAKRAAERLQTESGGTLAIEWNAATAAPGLLTGFLTKPSRHSPEWIAFEFLREASVLYDLKRVDESMKITRVERSLPDRTKVVLQRQLYGKPVCGNELAIEMDKSGVIRRVEGTIHADLEKRRLNRPMYPAISVHEAASVASRHMNRLLPAEATDVQACYLPEREGVPLIYVVTFDPKQADTPSLPIKVHSLTGRVIP</sequence>
<gene>
    <name evidence="1" type="ORF">FE784_37075</name>
</gene>
<dbReference type="OrthoDB" id="2380710at2"/>
<protein>
    <recommendedName>
        <fullName evidence="3">FTP domain-containing protein</fullName>
    </recommendedName>
</protein>
<reference evidence="1 2" key="1">
    <citation type="submission" date="2019-05" db="EMBL/GenBank/DDBJ databases">
        <title>We sequenced the genome of Paenibacillus hemerocallicola KCTC 33185 for further insight into its adaptation and study the phylogeny of Paenibacillus.</title>
        <authorList>
            <person name="Narsing Rao M.P."/>
        </authorList>
    </citation>
    <scope>NUCLEOTIDE SEQUENCE [LARGE SCALE GENOMIC DNA]</scope>
    <source>
        <strain evidence="1 2">KCTC 33185</strain>
    </source>
</reference>
<dbReference type="RefSeq" id="WP_139607309.1">
    <property type="nucleotide sequence ID" value="NZ_VDCQ01000091.1"/>
</dbReference>
<comment type="caution">
    <text evidence="1">The sequence shown here is derived from an EMBL/GenBank/DDBJ whole genome shotgun (WGS) entry which is preliminary data.</text>
</comment>
<evidence type="ECO:0000313" key="2">
    <source>
        <dbReference type="Proteomes" id="UP000307943"/>
    </source>
</evidence>
<evidence type="ECO:0008006" key="3">
    <source>
        <dbReference type="Google" id="ProtNLM"/>
    </source>
</evidence>
<proteinExistence type="predicted"/>
<dbReference type="Proteomes" id="UP000307943">
    <property type="component" value="Unassembled WGS sequence"/>
</dbReference>
<name>A0A5C4SWZ1_9BACL</name>